<dbReference type="InterPro" id="IPR011205">
    <property type="entry name" value="UCP015417_vWA"/>
</dbReference>
<dbReference type="PANTHER" id="PTHR31373">
    <property type="entry name" value="OS06G0652100 PROTEIN"/>
    <property type="match status" value="1"/>
</dbReference>
<dbReference type="InterPro" id="IPR056690">
    <property type="entry name" value="DUF7788"/>
</dbReference>
<reference evidence="3" key="1">
    <citation type="journal article" date="2019" name="Curr. Biol.">
        <title>Genome Sequence of Striga asiatica Provides Insight into the Evolution of Plant Parasitism.</title>
        <authorList>
            <person name="Yoshida S."/>
            <person name="Kim S."/>
            <person name="Wafula E.K."/>
            <person name="Tanskanen J."/>
            <person name="Kim Y.M."/>
            <person name="Honaas L."/>
            <person name="Yang Z."/>
            <person name="Spallek T."/>
            <person name="Conn C.E."/>
            <person name="Ichihashi Y."/>
            <person name="Cheong K."/>
            <person name="Cui S."/>
            <person name="Der J.P."/>
            <person name="Gundlach H."/>
            <person name="Jiao Y."/>
            <person name="Hori C."/>
            <person name="Ishida J.K."/>
            <person name="Kasahara H."/>
            <person name="Kiba T."/>
            <person name="Kim M.S."/>
            <person name="Koo N."/>
            <person name="Laohavisit A."/>
            <person name="Lee Y.H."/>
            <person name="Lumba S."/>
            <person name="McCourt P."/>
            <person name="Mortimer J.C."/>
            <person name="Mutuku J.M."/>
            <person name="Nomura T."/>
            <person name="Sasaki-Sekimoto Y."/>
            <person name="Seto Y."/>
            <person name="Wang Y."/>
            <person name="Wakatake T."/>
            <person name="Sakakibara H."/>
            <person name="Demura T."/>
            <person name="Yamaguchi S."/>
            <person name="Yoneyama K."/>
            <person name="Manabe R.I."/>
            <person name="Nelson D.C."/>
            <person name="Schulman A.H."/>
            <person name="Timko M.P."/>
            <person name="dePamphilis C.W."/>
            <person name="Choi D."/>
            <person name="Shirasu K."/>
        </authorList>
    </citation>
    <scope>NUCLEOTIDE SEQUENCE [LARGE SCALE GENOMIC DNA]</scope>
    <source>
        <strain evidence="3">cv. UVA1</strain>
    </source>
</reference>
<accession>A0A5A7NXW8</accession>
<name>A0A5A7NXW8_STRAF</name>
<protein>
    <recommendedName>
        <fullName evidence="1">DUF7788 domain-containing protein</fullName>
    </recommendedName>
</protein>
<dbReference type="PANTHER" id="PTHR31373:SF17">
    <property type="entry name" value="OS06G0652100 PROTEIN"/>
    <property type="match status" value="1"/>
</dbReference>
<evidence type="ECO:0000313" key="3">
    <source>
        <dbReference type="Proteomes" id="UP000325081"/>
    </source>
</evidence>
<dbReference type="Pfam" id="PF25043">
    <property type="entry name" value="DUF7788"/>
    <property type="match status" value="1"/>
</dbReference>
<dbReference type="AlphaFoldDB" id="A0A5A7NXW8"/>
<dbReference type="Proteomes" id="UP000325081">
    <property type="component" value="Unassembled WGS sequence"/>
</dbReference>
<evidence type="ECO:0000313" key="2">
    <source>
        <dbReference type="EMBL" id="GER25302.1"/>
    </source>
</evidence>
<proteinExistence type="predicted"/>
<sequence length="163" mass="18588">MRIPPNAIFIFPPPCPVFRPIGKTEKKLNIFATRGRRLPSVRNIFIVSMLNSWLARKISQLSVALGLLVSELSKEPWKGKVITFSGSLYLQTVEGSSLNEKTKFVRCVDWGGKKVFELLFHVAVDKKLNPGQMIKRLFIFSDMEFDEASKKPWETDYHGCAKL</sequence>
<keyword evidence="3" id="KW-1185">Reference proteome</keyword>
<feature type="domain" description="DUF7788" evidence="1">
    <location>
        <begin position="57"/>
        <end position="158"/>
    </location>
</feature>
<evidence type="ECO:0000259" key="1">
    <source>
        <dbReference type="Pfam" id="PF25043"/>
    </source>
</evidence>
<dbReference type="OrthoDB" id="1149618at2759"/>
<organism evidence="2 3">
    <name type="scientific">Striga asiatica</name>
    <name type="common">Asiatic witchweed</name>
    <name type="synonym">Buchnera asiatica</name>
    <dbReference type="NCBI Taxonomy" id="4170"/>
    <lineage>
        <taxon>Eukaryota</taxon>
        <taxon>Viridiplantae</taxon>
        <taxon>Streptophyta</taxon>
        <taxon>Embryophyta</taxon>
        <taxon>Tracheophyta</taxon>
        <taxon>Spermatophyta</taxon>
        <taxon>Magnoliopsida</taxon>
        <taxon>eudicotyledons</taxon>
        <taxon>Gunneridae</taxon>
        <taxon>Pentapetalae</taxon>
        <taxon>asterids</taxon>
        <taxon>lamiids</taxon>
        <taxon>Lamiales</taxon>
        <taxon>Orobanchaceae</taxon>
        <taxon>Buchnereae</taxon>
        <taxon>Striga</taxon>
    </lineage>
</organism>
<comment type="caution">
    <text evidence="2">The sequence shown here is derived from an EMBL/GenBank/DDBJ whole genome shotgun (WGS) entry which is preliminary data.</text>
</comment>
<dbReference type="EMBL" id="BKCP01000002">
    <property type="protein sequence ID" value="GER25302.1"/>
    <property type="molecule type" value="Genomic_DNA"/>
</dbReference>
<gene>
    <name evidence="2" type="ORF">STAS_00873</name>
</gene>